<sequence length="256" mass="28333">MQIHKLYSPSCPVIKACPLVSSLPDSKQPSIKAPPIHAVASHQSVPSSVPLPTQQQLRQAPPNMQRMGLQQNHHLKPDGQLQSSSELVQVKQMVPVASGSQTAESINPPLTLPLELIGNRIHPWRNTSSHENLSGNNAVKVSSRQLSGSMSILGHVAGGQWQQQQNSKTQSSLPSLQQNQQRCTRKHTYVLQMQNQDDLGCAGLSFLHKIAPFTLFNTYLQEHHSEQFFTTLITLIVESKGTTYAVVNLEKHQEPR</sequence>
<comment type="caution">
    <text evidence="1">The sequence shown here is derived from an EMBL/GenBank/DDBJ whole genome shotgun (WGS) entry which is preliminary data.</text>
</comment>
<dbReference type="Proteomes" id="UP000639772">
    <property type="component" value="Chromosome 1"/>
</dbReference>
<gene>
    <name evidence="1" type="ORF">HPP92_002520</name>
</gene>
<organism evidence="1 2">
    <name type="scientific">Vanilla planifolia</name>
    <name type="common">Vanilla</name>
    <dbReference type="NCBI Taxonomy" id="51239"/>
    <lineage>
        <taxon>Eukaryota</taxon>
        <taxon>Viridiplantae</taxon>
        <taxon>Streptophyta</taxon>
        <taxon>Embryophyta</taxon>
        <taxon>Tracheophyta</taxon>
        <taxon>Spermatophyta</taxon>
        <taxon>Magnoliopsida</taxon>
        <taxon>Liliopsida</taxon>
        <taxon>Asparagales</taxon>
        <taxon>Orchidaceae</taxon>
        <taxon>Vanilloideae</taxon>
        <taxon>Vanilleae</taxon>
        <taxon>Vanilla</taxon>
    </lineage>
</organism>
<reference evidence="1 2" key="1">
    <citation type="journal article" date="2020" name="Nat. Food">
        <title>A phased Vanilla planifolia genome enables genetic improvement of flavour and production.</title>
        <authorList>
            <person name="Hasing T."/>
            <person name="Tang H."/>
            <person name="Brym M."/>
            <person name="Khazi F."/>
            <person name="Huang T."/>
            <person name="Chambers A.H."/>
        </authorList>
    </citation>
    <scope>NUCLEOTIDE SEQUENCE [LARGE SCALE GENOMIC DNA]</scope>
    <source>
        <tissue evidence="1">Leaf</tissue>
    </source>
</reference>
<dbReference type="EMBL" id="JADCNM010000001">
    <property type="protein sequence ID" value="KAG0502448.1"/>
    <property type="molecule type" value="Genomic_DNA"/>
</dbReference>
<evidence type="ECO:0000313" key="2">
    <source>
        <dbReference type="Proteomes" id="UP000639772"/>
    </source>
</evidence>
<proteinExistence type="predicted"/>
<protein>
    <submittedName>
        <fullName evidence="1">Uncharacterized protein</fullName>
    </submittedName>
</protein>
<evidence type="ECO:0000313" key="1">
    <source>
        <dbReference type="EMBL" id="KAG0502448.1"/>
    </source>
</evidence>
<accession>A0A835VMK5</accession>
<dbReference type="AlphaFoldDB" id="A0A835VMK5"/>
<name>A0A835VMK5_VANPL</name>